<proteinExistence type="predicted"/>
<accession>A0AAN8PU83</accession>
<reference evidence="1 2" key="1">
    <citation type="submission" date="2023-10" db="EMBL/GenBank/DDBJ databases">
        <title>Genomes of two closely related lineages of the louse Polyplax serrata with different host specificities.</title>
        <authorList>
            <person name="Martinu J."/>
            <person name="Tarabai H."/>
            <person name="Stefka J."/>
            <person name="Hypsa V."/>
        </authorList>
    </citation>
    <scope>NUCLEOTIDE SEQUENCE [LARGE SCALE GENOMIC DNA]</scope>
    <source>
        <strain evidence="1">HR10_N</strain>
    </source>
</reference>
<protein>
    <submittedName>
        <fullName evidence="1">Uncharacterized protein</fullName>
    </submittedName>
</protein>
<evidence type="ECO:0000313" key="1">
    <source>
        <dbReference type="EMBL" id="KAK6620803.1"/>
    </source>
</evidence>
<dbReference type="EMBL" id="JAWJWE010000039">
    <property type="protein sequence ID" value="KAK6620803.1"/>
    <property type="molecule type" value="Genomic_DNA"/>
</dbReference>
<name>A0AAN8PU83_POLSC</name>
<gene>
    <name evidence="1" type="ORF">RUM43_011099</name>
</gene>
<organism evidence="1 2">
    <name type="scientific">Polyplax serrata</name>
    <name type="common">Common mouse louse</name>
    <dbReference type="NCBI Taxonomy" id="468196"/>
    <lineage>
        <taxon>Eukaryota</taxon>
        <taxon>Metazoa</taxon>
        <taxon>Ecdysozoa</taxon>
        <taxon>Arthropoda</taxon>
        <taxon>Hexapoda</taxon>
        <taxon>Insecta</taxon>
        <taxon>Pterygota</taxon>
        <taxon>Neoptera</taxon>
        <taxon>Paraneoptera</taxon>
        <taxon>Psocodea</taxon>
        <taxon>Troctomorpha</taxon>
        <taxon>Phthiraptera</taxon>
        <taxon>Anoplura</taxon>
        <taxon>Polyplacidae</taxon>
        <taxon>Polyplax</taxon>
    </lineage>
</organism>
<sequence>MAPGFYAKLTKCFVEWQCNGRDGIRNQIETDGMVRGKDDRTRVSHLPARTTGQTGTCVGTCGAYVAHVSNPVCTQIIFRLGFHRARLGSVFFSCNQMAHKPQDEMVRFHL</sequence>
<dbReference type="Proteomes" id="UP001372834">
    <property type="component" value="Unassembled WGS sequence"/>
</dbReference>
<evidence type="ECO:0000313" key="2">
    <source>
        <dbReference type="Proteomes" id="UP001372834"/>
    </source>
</evidence>
<dbReference type="AlphaFoldDB" id="A0AAN8PU83"/>
<comment type="caution">
    <text evidence="1">The sequence shown here is derived from an EMBL/GenBank/DDBJ whole genome shotgun (WGS) entry which is preliminary data.</text>
</comment>